<evidence type="ECO:0000256" key="4">
    <source>
        <dbReference type="SAM" id="MobiDB-lite"/>
    </source>
</evidence>
<dbReference type="Pfam" id="PF05641">
    <property type="entry name" value="Agenet"/>
    <property type="match status" value="2"/>
</dbReference>
<evidence type="ECO:0000313" key="6">
    <source>
        <dbReference type="EMBL" id="GMN52265.1"/>
    </source>
</evidence>
<feature type="compositionally biased region" description="Basic and acidic residues" evidence="4">
    <location>
        <begin position="441"/>
        <end position="463"/>
    </location>
</feature>
<keyword evidence="3" id="KW-0175">Coiled coil</keyword>
<dbReference type="InterPro" id="IPR014002">
    <property type="entry name" value="Agenet_dom_plant"/>
</dbReference>
<accession>A0AA88AHF4</accession>
<feature type="compositionally biased region" description="Low complexity" evidence="4">
    <location>
        <begin position="359"/>
        <end position="369"/>
    </location>
</feature>
<feature type="domain" description="Agenet" evidence="5">
    <location>
        <begin position="92"/>
        <end position="148"/>
    </location>
</feature>
<feature type="region of interest" description="Disordered" evidence="4">
    <location>
        <begin position="1"/>
        <end position="23"/>
    </location>
</feature>
<dbReference type="Proteomes" id="UP001187192">
    <property type="component" value="Unassembled WGS sequence"/>
</dbReference>
<reference evidence="6" key="1">
    <citation type="submission" date="2023-07" db="EMBL/GenBank/DDBJ databases">
        <title>draft genome sequence of fig (Ficus carica).</title>
        <authorList>
            <person name="Takahashi T."/>
            <person name="Nishimura K."/>
        </authorList>
    </citation>
    <scope>NUCLEOTIDE SEQUENCE</scope>
</reference>
<gene>
    <name evidence="6" type="ORF">TIFTF001_021396</name>
</gene>
<dbReference type="PANTHER" id="PTHR31917">
    <property type="entry name" value="AGENET DOMAIN-CONTAINING PROTEIN-RELATED"/>
    <property type="match status" value="1"/>
</dbReference>
<dbReference type="CDD" id="cd20405">
    <property type="entry name" value="Tudor_Agenet_AtDUF_rpt1_3"/>
    <property type="match status" value="1"/>
</dbReference>
<keyword evidence="2" id="KW-0341">Growth regulation</keyword>
<dbReference type="AlphaFoldDB" id="A0AA88AHF4"/>
<dbReference type="InterPro" id="IPR007930">
    <property type="entry name" value="DUF724"/>
</dbReference>
<feature type="domain" description="Agenet" evidence="5">
    <location>
        <begin position="14"/>
        <end position="90"/>
    </location>
</feature>
<keyword evidence="1" id="KW-0813">Transport</keyword>
<evidence type="ECO:0000313" key="7">
    <source>
        <dbReference type="Proteomes" id="UP001187192"/>
    </source>
</evidence>
<feature type="compositionally biased region" description="Polar residues" evidence="4">
    <location>
        <begin position="396"/>
        <end position="405"/>
    </location>
</feature>
<feature type="domain" description="Agenet" evidence="5">
    <location>
        <begin position="163"/>
        <end position="225"/>
    </location>
</feature>
<keyword evidence="7" id="KW-1185">Reference proteome</keyword>
<proteinExistence type="predicted"/>
<evidence type="ECO:0000259" key="5">
    <source>
        <dbReference type="SMART" id="SM00743"/>
    </source>
</evidence>
<dbReference type="SMART" id="SM00743">
    <property type="entry name" value="Agenet"/>
    <property type="match status" value="4"/>
</dbReference>
<feature type="region of interest" description="Disordered" evidence="4">
    <location>
        <begin position="309"/>
        <end position="521"/>
    </location>
</feature>
<comment type="caution">
    <text evidence="6">The sequence shown here is derived from an EMBL/GenBank/DDBJ whole genome shotgun (WGS) entry which is preliminary data.</text>
</comment>
<dbReference type="CDD" id="cd20406">
    <property type="entry name" value="Tudor_Agenet_AtDUF_rpt2_4"/>
    <property type="match status" value="2"/>
</dbReference>
<sequence length="946" mass="105090">MAGFDLNEPHHHSQTFPEGSEVEVSSDEEGFKGAWFRATIIENPTTSSKKNKNNKKVLVEYRNLVTEDGTQQLREHVDLNYVRPLPPEVGRLNFEVGDIVDADYRDGWWTGVVKKALGNCKYRVFFDNPPDLIEFDQNQMRVHQDWHGGHWIRSKRHQQMTGSPFSSGTDVEVSFDGEDLHDAWIPAIVVKENENNTFLVKYHNNAKAKHWQYIVDTHHIRPPAPRYADRTYKLHDKVDAFCDFAWRAGEITKVLAGKTYAVRLKNSMKSKELSQAEIRPLVEWKDGKWNIRSKEVWIAPNAKLQEKLEHGPKNVNDADMASKPESLGATDDKNEKQTPQPTNSVKNLTGQSKDCNGESASSVPTPSSSFKKITLLAPTRGGRRGHLSKKLKDGTPTESPLSDTTDQVKKEKLSASATQARGAKVSTRLRKPVVPFNFESFAEKRSRTKRPKDGSVDGQKDGGVDVAVDIQRTDPVKRKGRRKRSEVGSLPTPEEGQAQNASTGSSTETLIEETEEKREVEVPVRIASDTEGIGDLPGEVPCQVLSEELAVIAVDPKPNSNDAAECKSTIVSAQLASDPILADLLHSLVLFPNMELKQQQAGGSSRKRKRGRPKKVVVLCLESLDGGKLQKGAKHSEEIVVKAGPTNEVALPAQVGMEATDLQEASRRKRADASRTKCMTSETGAVSIRPSNSTEDDDRPLSTWFGLMQGQPGAAETKSLGKTVDQRNGDRDVSAVKESVATVAPNDSVPEEVQRLPFVKGSPVWKVIESMDVFKTMPQRPHFRPLYKCKEECREGLAIGNMVTFSGLVDKIAKLRFDDRGNVFSSALESLLDLEKHGFNVTTLRGRVSELLSIKDRQERLCSESKDAESKMSQYAGEKTRLAEECEEIAKKISELQEKHALIKSQMEAKEAEMAKLQQKVNVVEEGILSARGDFEKLVTAPLKLA</sequence>
<dbReference type="PANTHER" id="PTHR31917:SF153">
    <property type="entry name" value="DUF724 DOMAIN-CONTAINING PROTEIN 3-RELATED"/>
    <property type="match status" value="1"/>
</dbReference>
<name>A0AA88AHF4_FICCA</name>
<evidence type="ECO:0000256" key="2">
    <source>
        <dbReference type="ARBA" id="ARBA00022604"/>
    </source>
</evidence>
<dbReference type="InterPro" id="IPR008395">
    <property type="entry name" value="Agenet-like_dom"/>
</dbReference>
<evidence type="ECO:0000256" key="1">
    <source>
        <dbReference type="ARBA" id="ARBA00022448"/>
    </source>
</evidence>
<feature type="compositionally biased region" description="Polar residues" evidence="4">
    <location>
        <begin position="337"/>
        <end position="354"/>
    </location>
</feature>
<feature type="region of interest" description="Disordered" evidence="4">
    <location>
        <begin position="660"/>
        <end position="698"/>
    </location>
</feature>
<protein>
    <recommendedName>
        <fullName evidence="5">Agenet domain-containing protein</fullName>
    </recommendedName>
</protein>
<organism evidence="6 7">
    <name type="scientific">Ficus carica</name>
    <name type="common">Common fig</name>
    <dbReference type="NCBI Taxonomy" id="3494"/>
    <lineage>
        <taxon>Eukaryota</taxon>
        <taxon>Viridiplantae</taxon>
        <taxon>Streptophyta</taxon>
        <taxon>Embryophyta</taxon>
        <taxon>Tracheophyta</taxon>
        <taxon>Spermatophyta</taxon>
        <taxon>Magnoliopsida</taxon>
        <taxon>eudicotyledons</taxon>
        <taxon>Gunneridae</taxon>
        <taxon>Pentapetalae</taxon>
        <taxon>rosids</taxon>
        <taxon>fabids</taxon>
        <taxon>Rosales</taxon>
        <taxon>Moraceae</taxon>
        <taxon>Ficeae</taxon>
        <taxon>Ficus</taxon>
    </lineage>
</organism>
<evidence type="ECO:0000256" key="3">
    <source>
        <dbReference type="SAM" id="Coils"/>
    </source>
</evidence>
<feature type="domain" description="Agenet" evidence="5">
    <location>
        <begin position="230"/>
        <end position="286"/>
    </location>
</feature>
<feature type="coiled-coil region" evidence="3">
    <location>
        <begin position="879"/>
        <end position="927"/>
    </location>
</feature>
<feature type="compositionally biased region" description="Polar residues" evidence="4">
    <location>
        <begin position="677"/>
        <end position="693"/>
    </location>
</feature>
<dbReference type="Pfam" id="PF05266">
    <property type="entry name" value="DUF724"/>
    <property type="match status" value="1"/>
</dbReference>
<dbReference type="EMBL" id="BTGU01000041">
    <property type="protein sequence ID" value="GMN52265.1"/>
    <property type="molecule type" value="Genomic_DNA"/>
</dbReference>